<comment type="caution">
    <text evidence="3">The sequence shown here is derived from an EMBL/GenBank/DDBJ whole genome shotgun (WGS) entry which is preliminary data.</text>
</comment>
<evidence type="ECO:0000256" key="1">
    <source>
        <dbReference type="ARBA" id="ARBA00023172"/>
    </source>
</evidence>
<organism evidence="3 4">
    <name type="scientific">Symbiodinium natans</name>
    <dbReference type="NCBI Taxonomy" id="878477"/>
    <lineage>
        <taxon>Eukaryota</taxon>
        <taxon>Sar</taxon>
        <taxon>Alveolata</taxon>
        <taxon>Dinophyceae</taxon>
        <taxon>Suessiales</taxon>
        <taxon>Symbiodiniaceae</taxon>
        <taxon>Symbiodinium</taxon>
    </lineage>
</organism>
<evidence type="ECO:0000313" key="3">
    <source>
        <dbReference type="EMBL" id="CAE7601531.1"/>
    </source>
</evidence>
<reference evidence="3" key="1">
    <citation type="submission" date="2021-02" db="EMBL/GenBank/DDBJ databases">
        <authorList>
            <person name="Dougan E. K."/>
            <person name="Rhodes N."/>
            <person name="Thang M."/>
            <person name="Chan C."/>
        </authorList>
    </citation>
    <scope>NUCLEOTIDE SEQUENCE</scope>
</reference>
<gene>
    <name evidence="3" type="ORF">SNAT2548_LOCUS34211</name>
</gene>
<feature type="compositionally biased region" description="Basic and acidic residues" evidence="2">
    <location>
        <begin position="310"/>
        <end position="325"/>
    </location>
</feature>
<protein>
    <submittedName>
        <fullName evidence="3">Uncharacterized protein</fullName>
    </submittedName>
</protein>
<dbReference type="GO" id="GO:0015074">
    <property type="term" value="P:DNA integration"/>
    <property type="evidence" value="ECO:0007669"/>
    <property type="project" value="InterPro"/>
</dbReference>
<dbReference type="GO" id="GO:0003677">
    <property type="term" value="F:DNA binding"/>
    <property type="evidence" value="ECO:0007669"/>
    <property type="project" value="InterPro"/>
</dbReference>
<accession>A0A812UVF7</accession>
<dbReference type="InterPro" id="IPR011010">
    <property type="entry name" value="DNA_brk_join_enz"/>
</dbReference>
<dbReference type="SUPFAM" id="SSF56349">
    <property type="entry name" value="DNA breaking-rejoining enzymes"/>
    <property type="match status" value="1"/>
</dbReference>
<proteinExistence type="predicted"/>
<feature type="region of interest" description="Disordered" evidence="2">
    <location>
        <begin position="296"/>
        <end position="355"/>
    </location>
</feature>
<keyword evidence="1" id="KW-0233">DNA recombination</keyword>
<feature type="region of interest" description="Disordered" evidence="2">
    <location>
        <begin position="1387"/>
        <end position="1420"/>
    </location>
</feature>
<evidence type="ECO:0000313" key="4">
    <source>
        <dbReference type="Proteomes" id="UP000604046"/>
    </source>
</evidence>
<feature type="compositionally biased region" description="Basic and acidic residues" evidence="2">
    <location>
        <begin position="333"/>
        <end position="342"/>
    </location>
</feature>
<dbReference type="Proteomes" id="UP000604046">
    <property type="component" value="Unassembled WGS sequence"/>
</dbReference>
<dbReference type="InterPro" id="IPR013762">
    <property type="entry name" value="Integrase-like_cat_sf"/>
</dbReference>
<dbReference type="Gene3D" id="1.10.443.10">
    <property type="entry name" value="Intergrase catalytic core"/>
    <property type="match status" value="1"/>
</dbReference>
<dbReference type="GO" id="GO:0006310">
    <property type="term" value="P:DNA recombination"/>
    <property type="evidence" value="ECO:0007669"/>
    <property type="project" value="UniProtKB-KW"/>
</dbReference>
<dbReference type="EMBL" id="CAJNDS010002799">
    <property type="protein sequence ID" value="CAE7601531.1"/>
    <property type="molecule type" value="Genomic_DNA"/>
</dbReference>
<evidence type="ECO:0000256" key="2">
    <source>
        <dbReference type="SAM" id="MobiDB-lite"/>
    </source>
</evidence>
<sequence length="1420" mass="157507">MAGIAVDSEAWFLERCQKVKLSESTICTLVDAGFKSFGTLAFAVSTTPTQLDEADVKRWMGSIFPHDFPPDQSSKVRRLMFEAQNLSVADMRARVEPAADTAVVRAMPTLPNAERLARQEALKKRVTGLILSPETLPAHSVVDTLVKQLEDGVLQYLPAYRIISRAQEAQQLKKDQQVVVDGEGNLKMASKAESATCDTHTDLALRNAWTRRSLAYDLAGLCSFQVLEEWCHKCFLALMRPVPSGYSKVTTHQHLFTLASHALLGKLAGEPGREKPLETQIRLLSESQEVLQYLNALPTPPPSAPWPGKRKWDDPKGGEKGDKGRGRGKGKSSKGEGRKEFTVPDGCVSRVNDKPANSVGLGPEALAEQLLRKPTLAALDVLRVFDLLPRNPSKRDAFHHRSFGCGAWVFGSQIGIRTDTKSFPKSAALFCRYVHQVNPHHTFSSLVLLDDVQSPLHVDCNNDRSSWNLVIPLTRFRNGQIWEECEGGADRFEDASGTFWGRLHEVSAEPVLLHAAMNRHAVLPWQGRRVVLIAFTPRDSPKPPPDRDWLRSLGFRLPSPSALPIPGPPKLFLEVFSGSATLARAAQRLGFTAVAVDNCPRRPQVPTVRLDLASSLGRDALFRLLSDKKPAAVHLGPPCGTSSRARERPLPAKLRALGLRDPRPLRSADFPLGLPHIDPASDDGLRLAAANRLYDLVFHVLLWCAEHDCVFTLENPTNSWFWSVLALKVRQHASPKVRRWFNDLHEIIFDACEHGGARPKSTKLLSNRDAFNCLRARCSGRHVHVCKLYSGPFQFVAAWDDEDECSQMLLEFFGGTRPADELNRLVRRLLDWRASVERRVSLPRQVADVVPRRPVKFPRREQSKEEIFSGLMLGSPALALEVLQKSIRQRKLIHGAQGENREALLREKWALIHGQPGVGYSALGVGRRSAIVLWHGASFIRVDRFVKYLTERHDIQPMGKTVPSSLMAALSVLESVGQVPASSRFSMDQLLMSTIQSWTEELETVALPVRKAPALTVAMVLSCELTACRVTLPAGLRFLAFVQLLMLWSTMRCDDVQHMDPFSVTLSQIGLKFILRRTKTSGPGRRTGELQGYVSRVISLSGFDWLLEGYRLLQTSELHWPRDYLCPAMDESWNVGFSYVDAQDLAVLLRRLHKELRVPLCREGTWGTSATKLLPGSVAAYWTGHSARHTLPTWALSLGADKSKCDFLGRWRCSQGGSLDYLTTARQIVQGLQNFVCKSLVEGTAEGGLIEEELFQSIQSFADAAGQDGIQVIAWHQVLEWTDYTWKLGGIHPLLAVGPERYEISRGRLEAELPAEEKDAGEEESSLPDMPFFVTVSRSGFRRLHLSKACAVRQERCMETVGVSKISEGIADAICKLCQLKISAAQETSSSGSEDSLVPGNDGQGEPPGSADVPDLDDSS</sequence>
<keyword evidence="4" id="KW-1185">Reference proteome</keyword>
<name>A0A812UVF7_9DINO</name>